<dbReference type="Proteomes" id="UP001157160">
    <property type="component" value="Unassembled WGS sequence"/>
</dbReference>
<feature type="compositionally biased region" description="Gly residues" evidence="1">
    <location>
        <begin position="28"/>
        <end position="42"/>
    </location>
</feature>
<gene>
    <name evidence="2" type="ORF">GCM10025874_24300</name>
</gene>
<organism evidence="2 3">
    <name type="scientific">Arenivirga flava</name>
    <dbReference type="NCBI Taxonomy" id="1930060"/>
    <lineage>
        <taxon>Bacteria</taxon>
        <taxon>Bacillati</taxon>
        <taxon>Actinomycetota</taxon>
        <taxon>Actinomycetes</taxon>
        <taxon>Micrococcales</taxon>
        <taxon>Microbacteriaceae</taxon>
        <taxon>Arenivirga</taxon>
    </lineage>
</organism>
<evidence type="ECO:0000256" key="1">
    <source>
        <dbReference type="SAM" id="MobiDB-lite"/>
    </source>
</evidence>
<evidence type="ECO:0000313" key="2">
    <source>
        <dbReference type="EMBL" id="GMA29177.1"/>
    </source>
</evidence>
<dbReference type="AlphaFoldDB" id="A0AA37XD47"/>
<reference evidence="2 3" key="1">
    <citation type="journal article" date="2014" name="Int. J. Syst. Evol. Microbiol.">
        <title>Complete genome sequence of Corynebacterium casei LMG S-19264T (=DSM 44701T), isolated from a smear-ripened cheese.</title>
        <authorList>
            <consortium name="US DOE Joint Genome Institute (JGI-PGF)"/>
            <person name="Walter F."/>
            <person name="Albersmeier A."/>
            <person name="Kalinowski J."/>
            <person name="Ruckert C."/>
        </authorList>
    </citation>
    <scope>NUCLEOTIDE SEQUENCE [LARGE SCALE GENOMIC DNA]</scope>
    <source>
        <strain evidence="2 3">NBRC 112289</strain>
    </source>
</reference>
<feature type="compositionally biased region" description="Low complexity" evidence="1">
    <location>
        <begin position="44"/>
        <end position="59"/>
    </location>
</feature>
<evidence type="ECO:0000313" key="3">
    <source>
        <dbReference type="Proteomes" id="UP001157160"/>
    </source>
</evidence>
<proteinExistence type="predicted"/>
<accession>A0AA37XD47</accession>
<feature type="region of interest" description="Disordered" evidence="1">
    <location>
        <begin position="23"/>
        <end position="71"/>
    </location>
</feature>
<protein>
    <submittedName>
        <fullName evidence="2">Uncharacterized protein</fullName>
    </submittedName>
</protein>
<feature type="compositionally biased region" description="Gly residues" evidence="1">
    <location>
        <begin position="60"/>
        <end position="71"/>
    </location>
</feature>
<comment type="caution">
    <text evidence="2">The sequence shown here is derived from an EMBL/GenBank/DDBJ whole genome shotgun (WGS) entry which is preliminary data.</text>
</comment>
<name>A0AA37XD47_9MICO</name>
<dbReference type="EMBL" id="BSUL01000001">
    <property type="protein sequence ID" value="GMA29177.1"/>
    <property type="molecule type" value="Genomic_DNA"/>
</dbReference>
<sequence length="71" mass="6527">MAAFIVLGGAFGAGTLVGRTLGPVAGPPGFGQEGFPQGGPGGMTPPDGWGQAPAAPDGSQGSGSQGDGSSA</sequence>
<keyword evidence="3" id="KW-1185">Reference proteome</keyword>